<keyword evidence="3" id="KW-1185">Reference proteome</keyword>
<dbReference type="EMBL" id="CAJNIZ010010113">
    <property type="protein sequence ID" value="CAE7294072.1"/>
    <property type="molecule type" value="Genomic_DNA"/>
</dbReference>
<dbReference type="OrthoDB" id="10452341at2759"/>
<feature type="non-terminal residue" evidence="2">
    <location>
        <position position="196"/>
    </location>
</feature>
<gene>
    <name evidence="2" type="ORF">SPIL2461_LOCUS6611</name>
</gene>
<accession>A0A812NET4</accession>
<protein>
    <submittedName>
        <fullName evidence="2">Uncharacterized protein</fullName>
    </submittedName>
</protein>
<keyword evidence="1" id="KW-1133">Transmembrane helix</keyword>
<dbReference type="AlphaFoldDB" id="A0A812NET4"/>
<sequence length="196" mass="21333">DIAMWNLEAAPPNMMLVMPDDPANLLIMPGRESVELVLSHPSKIIDTAVVEDSEGPAIIVGCDDGALYAWDLSGHDKGQIYAEMRSLSPMEVFLPPLLLVVSALQMVSFAFGPAIPWKETVKQPATVTHSVMMLDFKFTVKIDKAMIFWPEMIGIILFILLFLFSAFSGLPSAADATCRSIQNSAGFKVEMENGAG</sequence>
<proteinExistence type="predicted"/>
<keyword evidence="1" id="KW-0472">Membrane</keyword>
<feature type="non-terminal residue" evidence="2">
    <location>
        <position position="1"/>
    </location>
</feature>
<dbReference type="Proteomes" id="UP000649617">
    <property type="component" value="Unassembled WGS sequence"/>
</dbReference>
<reference evidence="2" key="1">
    <citation type="submission" date="2021-02" db="EMBL/GenBank/DDBJ databases">
        <authorList>
            <person name="Dougan E. K."/>
            <person name="Rhodes N."/>
            <person name="Thang M."/>
            <person name="Chan C."/>
        </authorList>
    </citation>
    <scope>NUCLEOTIDE SEQUENCE</scope>
</reference>
<organism evidence="2 3">
    <name type="scientific">Symbiodinium pilosum</name>
    <name type="common">Dinoflagellate</name>
    <dbReference type="NCBI Taxonomy" id="2952"/>
    <lineage>
        <taxon>Eukaryota</taxon>
        <taxon>Sar</taxon>
        <taxon>Alveolata</taxon>
        <taxon>Dinophyceae</taxon>
        <taxon>Suessiales</taxon>
        <taxon>Symbiodiniaceae</taxon>
        <taxon>Symbiodinium</taxon>
    </lineage>
</organism>
<feature type="transmembrane region" description="Helical" evidence="1">
    <location>
        <begin position="92"/>
        <end position="115"/>
    </location>
</feature>
<feature type="transmembrane region" description="Helical" evidence="1">
    <location>
        <begin position="147"/>
        <end position="170"/>
    </location>
</feature>
<evidence type="ECO:0000256" key="1">
    <source>
        <dbReference type="SAM" id="Phobius"/>
    </source>
</evidence>
<evidence type="ECO:0000313" key="3">
    <source>
        <dbReference type="Proteomes" id="UP000649617"/>
    </source>
</evidence>
<name>A0A812NET4_SYMPI</name>
<keyword evidence="1" id="KW-0812">Transmembrane</keyword>
<evidence type="ECO:0000313" key="2">
    <source>
        <dbReference type="EMBL" id="CAE7294072.1"/>
    </source>
</evidence>
<comment type="caution">
    <text evidence="2">The sequence shown here is derived from an EMBL/GenBank/DDBJ whole genome shotgun (WGS) entry which is preliminary data.</text>
</comment>